<dbReference type="Proteomes" id="UP000255303">
    <property type="component" value="Unassembled WGS sequence"/>
</dbReference>
<organism evidence="4 8">
    <name type="scientific">Ectopseudomonas oleovorans</name>
    <name type="common">Pseudomonas oleovorans</name>
    <dbReference type="NCBI Taxonomy" id="301"/>
    <lineage>
        <taxon>Bacteria</taxon>
        <taxon>Pseudomonadati</taxon>
        <taxon>Pseudomonadota</taxon>
        <taxon>Gammaproteobacteria</taxon>
        <taxon>Pseudomonadales</taxon>
        <taxon>Pseudomonadaceae</taxon>
        <taxon>Ectopseudomonas</taxon>
    </lineage>
</organism>
<dbReference type="Proteomes" id="UP000254084">
    <property type="component" value="Unassembled WGS sequence"/>
</dbReference>
<dbReference type="Gene3D" id="2.10.109.10">
    <property type="entry name" value="Umud Fragment, subunit A"/>
    <property type="match status" value="1"/>
</dbReference>
<name>A0A061CX96_ECTOL</name>
<feature type="domain" description="Peptidase S24/S26A/S26B/S26C" evidence="1">
    <location>
        <begin position="1"/>
        <end position="51"/>
    </location>
</feature>
<protein>
    <submittedName>
        <fullName evidence="4">Protein MucA</fullName>
        <ecNumber evidence="4">3.4.21.-</ecNumber>
    </submittedName>
    <submittedName>
        <fullName evidence="3">S24 family peptidase</fullName>
    </submittedName>
</protein>
<keyword evidence="4" id="KW-0378">Hydrolase</keyword>
<evidence type="ECO:0000313" key="8">
    <source>
        <dbReference type="Proteomes" id="UP000255303"/>
    </source>
</evidence>
<evidence type="ECO:0000313" key="5">
    <source>
        <dbReference type="EMBL" id="SUD61897.1"/>
    </source>
</evidence>
<dbReference type="InterPro" id="IPR015927">
    <property type="entry name" value="Peptidase_S24_S26A/B/C"/>
</dbReference>
<accession>A0A2T5PN61</accession>
<dbReference type="EC" id="3.4.21.-" evidence="4"/>
<reference evidence="3 9" key="3">
    <citation type="submission" date="2018-10" db="EMBL/GenBank/DDBJ databases">
        <title>Transmission dynamics of multidrug resistant bacteria on intensive care unit surfaces.</title>
        <authorList>
            <person name="D'Souza A.W."/>
            <person name="Potter R.F."/>
            <person name="Wallace M."/>
            <person name="Shupe A."/>
            <person name="Patel S."/>
            <person name="Sun S."/>
            <person name="Gul D."/>
            <person name="Kwon J.H."/>
            <person name="Andleeb S."/>
            <person name="Burnham C.-A.D."/>
            <person name="Dantas G."/>
        </authorList>
    </citation>
    <scope>NUCLEOTIDE SEQUENCE [LARGE SCALE GENOMIC DNA]</scope>
    <source>
        <strain evidence="3 9">PO_271</strain>
    </source>
</reference>
<dbReference type="EMBL" id="QASO01000059">
    <property type="protein sequence ID" value="PTU79164.1"/>
    <property type="molecule type" value="Genomic_DNA"/>
</dbReference>
<dbReference type="Proteomes" id="UP000272833">
    <property type="component" value="Unassembled WGS sequence"/>
</dbReference>
<accession>A0A379JQ87</accession>
<dbReference type="EMBL" id="RHRS01000013">
    <property type="protein sequence ID" value="RRW37661.1"/>
    <property type="molecule type" value="Genomic_DNA"/>
</dbReference>
<gene>
    <name evidence="4" type="primary">umuD_1</name>
    <name evidence="5" type="synonym">umuD_2</name>
    <name evidence="2" type="ORF">DBO86_10280</name>
    <name evidence="3" type="ORF">EGJ44_06880</name>
    <name evidence="4" type="ORF">NCTC10692_01200</name>
    <name evidence="5" type="ORF">NCTC10860_04315</name>
</gene>
<dbReference type="InterPro" id="IPR039418">
    <property type="entry name" value="LexA-like"/>
</dbReference>
<evidence type="ECO:0000313" key="6">
    <source>
        <dbReference type="Proteomes" id="UP000244052"/>
    </source>
</evidence>
<dbReference type="GO" id="GO:0016787">
    <property type="term" value="F:hydrolase activity"/>
    <property type="evidence" value="ECO:0007669"/>
    <property type="project" value="UniProtKB-KW"/>
</dbReference>
<reference evidence="2 6" key="1">
    <citation type="submission" date="2018-04" db="EMBL/GenBank/DDBJ databases">
        <title>Pseudomonas sp. nov., isolated from mangrove soil.</title>
        <authorList>
            <person name="Chen C."/>
        </authorList>
    </citation>
    <scope>NUCLEOTIDE SEQUENCE [LARGE SCALE GENOMIC DNA]</scope>
    <source>
        <strain evidence="2 6">JCM 14246</strain>
    </source>
</reference>
<dbReference type="SUPFAM" id="SSF51306">
    <property type="entry name" value="LexA/Signal peptidase"/>
    <property type="match status" value="1"/>
</dbReference>
<accession>A0A061CX96</accession>
<sequence length="70" mass="7685">MTGAGIFDGYILVVDKAKRPQPGDVVLAIVGAEFLVKRLQFDCEGRAMLMARSWRCGVCACGYCKRCRLA</sequence>
<proteinExistence type="predicted"/>
<evidence type="ECO:0000313" key="2">
    <source>
        <dbReference type="EMBL" id="PTU79164.1"/>
    </source>
</evidence>
<evidence type="ECO:0000313" key="9">
    <source>
        <dbReference type="Proteomes" id="UP000272833"/>
    </source>
</evidence>
<evidence type="ECO:0000259" key="1">
    <source>
        <dbReference type="Pfam" id="PF00717"/>
    </source>
</evidence>
<evidence type="ECO:0000313" key="4">
    <source>
        <dbReference type="EMBL" id="SUD50772.1"/>
    </source>
</evidence>
<evidence type="ECO:0000313" key="3">
    <source>
        <dbReference type="EMBL" id="RRW37661.1"/>
    </source>
</evidence>
<reference evidence="7 8" key="2">
    <citation type="submission" date="2018-06" db="EMBL/GenBank/DDBJ databases">
        <authorList>
            <consortium name="Pathogen Informatics"/>
            <person name="Doyle S."/>
        </authorList>
    </citation>
    <scope>NUCLEOTIDE SEQUENCE [LARGE SCALE GENOMIC DNA]</scope>
    <source>
        <strain evidence="4 8">NCTC10692</strain>
        <strain evidence="5 7">NCTC10860</strain>
    </source>
</reference>
<evidence type="ECO:0000313" key="7">
    <source>
        <dbReference type="Proteomes" id="UP000254084"/>
    </source>
</evidence>
<dbReference type="EMBL" id="UGUW01000004">
    <property type="protein sequence ID" value="SUD61897.1"/>
    <property type="molecule type" value="Genomic_DNA"/>
</dbReference>
<dbReference type="Pfam" id="PF00717">
    <property type="entry name" value="Peptidase_S24"/>
    <property type="match status" value="1"/>
</dbReference>
<dbReference type="Proteomes" id="UP000244052">
    <property type="component" value="Unassembled WGS sequence"/>
</dbReference>
<dbReference type="AlphaFoldDB" id="A0A061CX96"/>
<dbReference type="EMBL" id="UGUV01000002">
    <property type="protein sequence ID" value="SUD50772.1"/>
    <property type="molecule type" value="Genomic_DNA"/>
</dbReference>
<dbReference type="CDD" id="cd06529">
    <property type="entry name" value="S24_LexA-like"/>
    <property type="match status" value="1"/>
</dbReference>
<keyword evidence="6" id="KW-1185">Reference proteome</keyword>
<dbReference type="InterPro" id="IPR036286">
    <property type="entry name" value="LexA/Signal_pep-like_sf"/>
</dbReference>